<dbReference type="PANTHER" id="PTHR14738:SF29">
    <property type="entry name" value="ZINC FINGER CCCH DOMAIN-CONTAINING PROTEIN 14"/>
    <property type="match status" value="1"/>
</dbReference>
<gene>
    <name evidence="11" type="ORF">SNE40_009799</name>
</gene>
<evidence type="ECO:0000256" key="1">
    <source>
        <dbReference type="ARBA" id="ARBA00004123"/>
    </source>
</evidence>
<comment type="caution">
    <text evidence="11">The sequence shown here is derived from an EMBL/GenBank/DDBJ whole genome shotgun (WGS) entry which is preliminary data.</text>
</comment>
<evidence type="ECO:0000256" key="6">
    <source>
        <dbReference type="ARBA" id="ARBA00022771"/>
    </source>
</evidence>
<evidence type="ECO:0000256" key="9">
    <source>
        <dbReference type="PROSITE-ProRule" id="PRU00723"/>
    </source>
</evidence>
<dbReference type="EMBL" id="JAZGQO010000007">
    <property type="protein sequence ID" value="KAK6182031.1"/>
    <property type="molecule type" value="Genomic_DNA"/>
</dbReference>
<dbReference type="GO" id="GO:0008143">
    <property type="term" value="F:poly(A) binding"/>
    <property type="evidence" value="ECO:0007669"/>
    <property type="project" value="InterPro"/>
</dbReference>
<comment type="similarity">
    <text evidence="2">Belongs to the ZC3H14 family.</text>
</comment>
<dbReference type="Gene3D" id="4.10.1000.30">
    <property type="match status" value="1"/>
</dbReference>
<dbReference type="GO" id="GO:0008270">
    <property type="term" value="F:zinc ion binding"/>
    <property type="evidence" value="ECO:0007669"/>
    <property type="project" value="UniProtKB-KW"/>
</dbReference>
<evidence type="ECO:0000313" key="11">
    <source>
        <dbReference type="EMBL" id="KAK6182031.1"/>
    </source>
</evidence>
<dbReference type="GO" id="GO:0005634">
    <property type="term" value="C:nucleus"/>
    <property type="evidence" value="ECO:0007669"/>
    <property type="project" value="UniProtKB-SubCell"/>
</dbReference>
<evidence type="ECO:0000259" key="10">
    <source>
        <dbReference type="PROSITE" id="PS50103"/>
    </source>
</evidence>
<dbReference type="Pfam" id="PF14608">
    <property type="entry name" value="zf-CCCH_2"/>
    <property type="match status" value="4"/>
</dbReference>
<evidence type="ECO:0000256" key="3">
    <source>
        <dbReference type="ARBA" id="ARBA00015071"/>
    </source>
</evidence>
<organism evidence="11 12">
    <name type="scientific">Patella caerulea</name>
    <name type="common">Rayed Mediterranean limpet</name>
    <dbReference type="NCBI Taxonomy" id="87958"/>
    <lineage>
        <taxon>Eukaryota</taxon>
        <taxon>Metazoa</taxon>
        <taxon>Spiralia</taxon>
        <taxon>Lophotrochozoa</taxon>
        <taxon>Mollusca</taxon>
        <taxon>Gastropoda</taxon>
        <taxon>Patellogastropoda</taxon>
        <taxon>Patelloidea</taxon>
        <taxon>Patellidae</taxon>
        <taxon>Patella</taxon>
    </lineage>
</organism>
<dbReference type="GO" id="GO:0043488">
    <property type="term" value="P:regulation of mRNA stability"/>
    <property type="evidence" value="ECO:0007669"/>
    <property type="project" value="InterPro"/>
</dbReference>
<sequence length="349" mass="39595">MYKEYTLFILAAASQMVVRPLRRDEPVVKQPKLQLTTKLCQQDIYRSMKYTIDNENDQPKYVIRKEEVFQPAFITKPKDNRVVEYIPQTITIKEEAVDSSEDDVIEVIPAEPPQVPIMLEDIDEEFEAEVTPVPPTKHIQDKRTFNPKFVVTLDGVDPDEFAGNTRTESDITMINMVQSEITANKVNPPKVQPFNINLKDSDDEGNGDCDVEMTPLKQAKAAERCKFWPACVNGHSCQYHHPSLPCKTFPHCKFGDKCLYIHPNCKYDAKCSRLDCPYTHATRRHTAPPGVPHVVAIPHHQVLVAAPSTFPPESSTTKQCIYYPNCSNMTCSFYHPTVSTFHVAIPLST</sequence>
<dbReference type="FunFam" id="4.10.1000.30:FF:000001">
    <property type="entry name" value="Zinc finger CCCH domain-containing protein 14"/>
    <property type="match status" value="1"/>
</dbReference>
<keyword evidence="4 9" id="KW-0479">Metal-binding</keyword>
<keyword evidence="7 9" id="KW-0862">Zinc</keyword>
<name>A0AAN8JSW8_PATCE</name>
<keyword evidence="8" id="KW-0539">Nucleus</keyword>
<keyword evidence="12" id="KW-1185">Reference proteome</keyword>
<dbReference type="PANTHER" id="PTHR14738">
    <property type="entry name" value="ZINC FINGER CCCH DOMAIN-CONTAINING PROTEIN 14"/>
    <property type="match status" value="1"/>
</dbReference>
<comment type="subcellular location">
    <subcellularLocation>
        <location evidence="1">Nucleus</location>
    </subcellularLocation>
</comment>
<evidence type="ECO:0000256" key="7">
    <source>
        <dbReference type="ARBA" id="ARBA00022833"/>
    </source>
</evidence>
<dbReference type="Proteomes" id="UP001347796">
    <property type="component" value="Unassembled WGS sequence"/>
</dbReference>
<dbReference type="AlphaFoldDB" id="A0AAN8JSW8"/>
<dbReference type="InterPro" id="IPR000571">
    <property type="entry name" value="Znf_CCCH"/>
</dbReference>
<proteinExistence type="inferred from homology"/>
<protein>
    <recommendedName>
        <fullName evidence="3">Zinc finger CCCH domain-containing protein 14</fullName>
    </recommendedName>
</protein>
<evidence type="ECO:0000256" key="5">
    <source>
        <dbReference type="ARBA" id="ARBA00022737"/>
    </source>
</evidence>
<feature type="zinc finger region" description="C3H1-type" evidence="9">
    <location>
        <begin position="236"/>
        <end position="265"/>
    </location>
</feature>
<keyword evidence="6 9" id="KW-0863">Zinc-finger</keyword>
<accession>A0AAN8JSW8</accession>
<evidence type="ECO:0000256" key="8">
    <source>
        <dbReference type="ARBA" id="ARBA00023242"/>
    </source>
</evidence>
<dbReference type="GO" id="GO:0005737">
    <property type="term" value="C:cytoplasm"/>
    <property type="evidence" value="ECO:0007669"/>
    <property type="project" value="TreeGrafter"/>
</dbReference>
<evidence type="ECO:0000256" key="2">
    <source>
        <dbReference type="ARBA" id="ARBA00008423"/>
    </source>
</evidence>
<dbReference type="PROSITE" id="PS50103">
    <property type="entry name" value="ZF_C3H1"/>
    <property type="match status" value="1"/>
</dbReference>
<evidence type="ECO:0000256" key="4">
    <source>
        <dbReference type="ARBA" id="ARBA00022723"/>
    </source>
</evidence>
<reference evidence="11 12" key="1">
    <citation type="submission" date="2024-01" db="EMBL/GenBank/DDBJ databases">
        <title>The genome of the rayed Mediterranean limpet Patella caerulea (Linnaeus, 1758).</title>
        <authorList>
            <person name="Anh-Thu Weber A."/>
            <person name="Halstead-Nussloch G."/>
        </authorList>
    </citation>
    <scope>NUCLEOTIDE SEQUENCE [LARGE SCALE GENOMIC DNA]</scope>
    <source>
        <strain evidence="11">AATW-2023a</strain>
        <tissue evidence="11">Whole specimen</tissue>
    </source>
</reference>
<keyword evidence="5" id="KW-0677">Repeat</keyword>
<evidence type="ECO:0000313" key="12">
    <source>
        <dbReference type="Proteomes" id="UP001347796"/>
    </source>
</evidence>
<dbReference type="InterPro" id="IPR040366">
    <property type="entry name" value="Nab2/ZC3H14"/>
</dbReference>
<feature type="domain" description="C3H1-type" evidence="10">
    <location>
        <begin position="236"/>
        <end position="265"/>
    </location>
</feature>